<dbReference type="InterPro" id="IPR002173">
    <property type="entry name" value="Carboh/pur_kinase_PfkB_CS"/>
</dbReference>
<evidence type="ECO:0000256" key="4">
    <source>
        <dbReference type="ARBA" id="ARBA00022777"/>
    </source>
</evidence>
<dbReference type="InterPro" id="IPR029056">
    <property type="entry name" value="Ribokinase-like"/>
</dbReference>
<dbReference type="EMBL" id="QPJJ01000004">
    <property type="protein sequence ID" value="RCW73215.1"/>
    <property type="molecule type" value="Genomic_DNA"/>
</dbReference>
<gene>
    <name evidence="7" type="ORF">DFR57_104213</name>
</gene>
<dbReference type="PANTHER" id="PTHR43085:SF1">
    <property type="entry name" value="PSEUDOURIDINE KINASE-RELATED"/>
    <property type="match status" value="1"/>
</dbReference>
<sequence>MVKEAKLDVVTIGESMALFTPDMPGKMRYAGNFSRKFAGAETNVAIGLNRLGFKAGWISKVGADELGEGLLSFVRGEGVDVSQVKRHDKAPTGIYFKELRHDQDVRVYYYRAGSAASTLIPNDINEDYIAKAKYLHITGITPALSTSCYETIIHAIHLAKKHHVKVIFDPNIRMKLWNEEQKAKEVLLEIAAKSDVVLPGMSEAKFLYGENGSSEYARAFLENGAKIVILKEGSKGAHYFTKSESGFVPSYKVDRVVDPIGAGDGFAAGVIAGLLEGLPLEKVLARANAIGALVTMVNGDVEGLPELDEIDRFMQVDKEDVDR</sequence>
<dbReference type="AlphaFoldDB" id="A0A368XZC3"/>
<accession>A0A368XZC3</accession>
<evidence type="ECO:0000313" key="8">
    <source>
        <dbReference type="Proteomes" id="UP000252585"/>
    </source>
</evidence>
<dbReference type="Proteomes" id="UP000252585">
    <property type="component" value="Unassembled WGS sequence"/>
</dbReference>
<evidence type="ECO:0000256" key="1">
    <source>
        <dbReference type="ARBA" id="ARBA00010688"/>
    </source>
</evidence>
<dbReference type="InterPro" id="IPR011611">
    <property type="entry name" value="PfkB_dom"/>
</dbReference>
<evidence type="ECO:0000313" key="7">
    <source>
        <dbReference type="EMBL" id="RCW73215.1"/>
    </source>
</evidence>
<evidence type="ECO:0000256" key="3">
    <source>
        <dbReference type="ARBA" id="ARBA00022741"/>
    </source>
</evidence>
<dbReference type="OrthoDB" id="9813569at2"/>
<protein>
    <submittedName>
        <fullName evidence="7">5-dehydro-2-deoxygluconokinase</fullName>
    </submittedName>
</protein>
<dbReference type="Pfam" id="PF00294">
    <property type="entry name" value="PfkB"/>
    <property type="match status" value="1"/>
</dbReference>
<dbReference type="PANTHER" id="PTHR43085">
    <property type="entry name" value="HEXOKINASE FAMILY MEMBER"/>
    <property type="match status" value="1"/>
</dbReference>
<proteinExistence type="inferred from homology"/>
<dbReference type="SUPFAM" id="SSF53613">
    <property type="entry name" value="Ribokinase-like"/>
    <property type="match status" value="1"/>
</dbReference>
<reference evidence="7 8" key="1">
    <citation type="submission" date="2018-07" db="EMBL/GenBank/DDBJ databases">
        <title>Genomic Encyclopedia of Type Strains, Phase IV (KMG-IV): sequencing the most valuable type-strain genomes for metagenomic binning, comparative biology and taxonomic classification.</title>
        <authorList>
            <person name="Goeker M."/>
        </authorList>
    </citation>
    <scope>NUCLEOTIDE SEQUENCE [LARGE SCALE GENOMIC DNA]</scope>
    <source>
        <strain evidence="7 8">DSM 27696</strain>
    </source>
</reference>
<evidence type="ECO:0000256" key="5">
    <source>
        <dbReference type="ARBA" id="ARBA00022840"/>
    </source>
</evidence>
<dbReference type="PROSITE" id="PS00584">
    <property type="entry name" value="PFKB_KINASES_2"/>
    <property type="match status" value="1"/>
</dbReference>
<comment type="similarity">
    <text evidence="1">Belongs to the carbohydrate kinase PfkB family.</text>
</comment>
<keyword evidence="2" id="KW-0808">Transferase</keyword>
<comment type="caution">
    <text evidence="7">The sequence shown here is derived from an EMBL/GenBank/DDBJ whole genome shotgun (WGS) entry which is preliminary data.</text>
</comment>
<evidence type="ECO:0000259" key="6">
    <source>
        <dbReference type="Pfam" id="PF00294"/>
    </source>
</evidence>
<name>A0A368XZC3_9BACI</name>
<dbReference type="GO" id="GO:0005524">
    <property type="term" value="F:ATP binding"/>
    <property type="evidence" value="ECO:0007669"/>
    <property type="project" value="UniProtKB-KW"/>
</dbReference>
<feature type="domain" description="Carbohydrate kinase PfkB" evidence="6">
    <location>
        <begin position="8"/>
        <end position="305"/>
    </location>
</feature>
<keyword evidence="8" id="KW-1185">Reference proteome</keyword>
<evidence type="ECO:0000256" key="2">
    <source>
        <dbReference type="ARBA" id="ARBA00022679"/>
    </source>
</evidence>
<dbReference type="CDD" id="cd01166">
    <property type="entry name" value="KdgK"/>
    <property type="match status" value="1"/>
</dbReference>
<dbReference type="GO" id="GO:0016301">
    <property type="term" value="F:kinase activity"/>
    <property type="evidence" value="ECO:0007669"/>
    <property type="project" value="UniProtKB-KW"/>
</dbReference>
<dbReference type="Gene3D" id="3.40.1190.20">
    <property type="match status" value="1"/>
</dbReference>
<keyword evidence="4 7" id="KW-0418">Kinase</keyword>
<dbReference type="RefSeq" id="WP_114352310.1">
    <property type="nucleotide sequence ID" value="NZ_QPJJ01000004.1"/>
</dbReference>
<organism evidence="7 8">
    <name type="scientific">Saliterribacillus persicus</name>
    <dbReference type="NCBI Taxonomy" id="930114"/>
    <lineage>
        <taxon>Bacteria</taxon>
        <taxon>Bacillati</taxon>
        <taxon>Bacillota</taxon>
        <taxon>Bacilli</taxon>
        <taxon>Bacillales</taxon>
        <taxon>Bacillaceae</taxon>
        <taxon>Saliterribacillus</taxon>
    </lineage>
</organism>
<keyword evidence="5" id="KW-0067">ATP-binding</keyword>
<keyword evidence="3" id="KW-0547">Nucleotide-binding</keyword>
<dbReference type="InterPro" id="IPR050306">
    <property type="entry name" value="PfkB_Carbo_kinase"/>
</dbReference>